<keyword evidence="1" id="KW-0472">Membrane</keyword>
<evidence type="ECO:0000313" key="3">
    <source>
        <dbReference type="Proteomes" id="UP001238088"/>
    </source>
</evidence>
<keyword evidence="1" id="KW-0812">Transmembrane</keyword>
<dbReference type="RefSeq" id="WP_307471748.1">
    <property type="nucleotide sequence ID" value="NZ_JAUSUB010000002.1"/>
</dbReference>
<keyword evidence="1" id="KW-1133">Transmembrane helix</keyword>
<keyword evidence="3" id="KW-1185">Reference proteome</keyword>
<evidence type="ECO:0000256" key="1">
    <source>
        <dbReference type="SAM" id="Phobius"/>
    </source>
</evidence>
<protein>
    <submittedName>
        <fullName evidence="2">Uncharacterized protein</fullName>
    </submittedName>
</protein>
<evidence type="ECO:0000313" key="2">
    <source>
        <dbReference type="EMBL" id="MDQ0268741.1"/>
    </source>
</evidence>
<dbReference type="InterPro" id="IPR058887">
    <property type="entry name" value="YuzI-like"/>
</dbReference>
<name>A0ABU0ABV8_9BACI</name>
<reference evidence="2 3" key="1">
    <citation type="submission" date="2023-07" db="EMBL/GenBank/DDBJ databases">
        <title>Genomic Encyclopedia of Type Strains, Phase IV (KMG-IV): sequencing the most valuable type-strain genomes for metagenomic binning, comparative biology and taxonomic classification.</title>
        <authorList>
            <person name="Goeker M."/>
        </authorList>
    </citation>
    <scope>NUCLEOTIDE SEQUENCE [LARGE SCALE GENOMIC DNA]</scope>
    <source>
        <strain evidence="2 3">DSM 23494</strain>
    </source>
</reference>
<organism evidence="2 3">
    <name type="scientific">Cytobacillus purgationiresistens</name>
    <dbReference type="NCBI Taxonomy" id="863449"/>
    <lineage>
        <taxon>Bacteria</taxon>
        <taxon>Bacillati</taxon>
        <taxon>Bacillota</taxon>
        <taxon>Bacilli</taxon>
        <taxon>Bacillales</taxon>
        <taxon>Bacillaceae</taxon>
        <taxon>Cytobacillus</taxon>
    </lineage>
</organism>
<gene>
    <name evidence="2" type="ORF">J2S17_000610</name>
</gene>
<feature type="transmembrane region" description="Helical" evidence="1">
    <location>
        <begin position="45"/>
        <end position="65"/>
    </location>
</feature>
<accession>A0ABU0ABV8</accession>
<dbReference type="EMBL" id="JAUSUB010000002">
    <property type="protein sequence ID" value="MDQ0268741.1"/>
    <property type="molecule type" value="Genomic_DNA"/>
</dbReference>
<comment type="caution">
    <text evidence="2">The sequence shown here is derived from an EMBL/GenBank/DDBJ whole genome shotgun (WGS) entry which is preliminary data.</text>
</comment>
<sequence>MFRIFFLLLGFGLSVSGGISAMIHLNLFAAGLKVHEYFIYMLGRVEFYFLPIGIIIIWLSIYFPIKEFEA</sequence>
<proteinExistence type="predicted"/>
<dbReference type="Pfam" id="PF26135">
    <property type="entry name" value="YuzI"/>
    <property type="match status" value="1"/>
</dbReference>
<dbReference type="Proteomes" id="UP001238088">
    <property type="component" value="Unassembled WGS sequence"/>
</dbReference>